<dbReference type="EMBL" id="QWDN01000002">
    <property type="protein sequence ID" value="TEB45349.1"/>
    <property type="molecule type" value="Genomic_DNA"/>
</dbReference>
<name>A0A4Y7UHK7_9FLAO</name>
<dbReference type="Proteomes" id="UP000298340">
    <property type="component" value="Unassembled WGS sequence"/>
</dbReference>
<organism evidence="1 2">
    <name type="scientific">Flavobacterium circumlabens</name>
    <dbReference type="NCBI Taxonomy" id="2133765"/>
    <lineage>
        <taxon>Bacteria</taxon>
        <taxon>Pseudomonadati</taxon>
        <taxon>Bacteroidota</taxon>
        <taxon>Flavobacteriia</taxon>
        <taxon>Flavobacteriales</taxon>
        <taxon>Flavobacteriaceae</taxon>
        <taxon>Flavobacterium</taxon>
    </lineage>
</organism>
<dbReference type="OrthoDB" id="112777at2"/>
<dbReference type="InterPro" id="IPR036291">
    <property type="entry name" value="NAD(P)-bd_dom_sf"/>
</dbReference>
<evidence type="ECO:0000313" key="1">
    <source>
        <dbReference type="EMBL" id="TEB45349.1"/>
    </source>
</evidence>
<comment type="caution">
    <text evidence="1">The sequence shown here is derived from an EMBL/GenBank/DDBJ whole genome shotgun (WGS) entry which is preliminary data.</text>
</comment>
<gene>
    <name evidence="1" type="ORF">D0809_09325</name>
</gene>
<dbReference type="AlphaFoldDB" id="A0A4Y7UHK7"/>
<dbReference type="RefSeq" id="WP_132034315.1">
    <property type="nucleotide sequence ID" value="NZ_QWDN01000002.1"/>
</dbReference>
<protein>
    <recommendedName>
        <fullName evidence="3">NAD-dependent epimerase/dehydratase family protein</fullName>
    </recommendedName>
</protein>
<evidence type="ECO:0000313" key="2">
    <source>
        <dbReference type="Proteomes" id="UP000298340"/>
    </source>
</evidence>
<dbReference type="Gene3D" id="3.40.50.720">
    <property type="entry name" value="NAD(P)-binding Rossmann-like Domain"/>
    <property type="match status" value="1"/>
</dbReference>
<proteinExistence type="predicted"/>
<dbReference type="SUPFAM" id="SSF51735">
    <property type="entry name" value="NAD(P)-binding Rossmann-fold domains"/>
    <property type="match status" value="1"/>
</dbReference>
<reference evidence="1 2" key="1">
    <citation type="journal article" date="2018" name="Syst. Appl. Microbiol.">
        <title>Flavobacterium circumlabens sp. nov. and Flavobacterium cupreum sp. nov., two psychrotrophic species isolated from Antarctic environmental samples.</title>
        <authorList>
            <person name="Kralova S."/>
            <person name="Busse H.J."/>
            <person name="Svec P."/>
            <person name="Maslanova I."/>
            <person name="Stankova E."/>
            <person name="Bartak M."/>
            <person name="Sedlacek I."/>
        </authorList>
    </citation>
    <scope>NUCLEOTIDE SEQUENCE [LARGE SCALE GENOMIC DNA]</scope>
    <source>
        <strain evidence="1 2">CCM 8828</strain>
    </source>
</reference>
<accession>A0A4Y7UHK7</accession>
<evidence type="ECO:0008006" key="3">
    <source>
        <dbReference type="Google" id="ProtNLM"/>
    </source>
</evidence>
<sequence length="93" mass="10699">MNFKFKENPNLDARAEAFRLSENYTKAIEKTGIRRVIHLSSIGAHLEFGNGLPAFHFMAEKVFKELPADVMVRTMRPVGFYYNLYDFPESIPG</sequence>